<dbReference type="RefSeq" id="WP_220104007.1">
    <property type="nucleotide sequence ID" value="NZ_JAHZSS010000010.1"/>
</dbReference>
<gene>
    <name evidence="1" type="ORF">K0504_09770</name>
</gene>
<protein>
    <recommendedName>
        <fullName evidence="3">YbjN domain-containing protein</fullName>
    </recommendedName>
</protein>
<evidence type="ECO:0008006" key="3">
    <source>
        <dbReference type="Google" id="ProtNLM"/>
    </source>
</evidence>
<name>A0ABS7EGJ5_9GAMM</name>
<evidence type="ECO:0000313" key="2">
    <source>
        <dbReference type="Proteomes" id="UP001166251"/>
    </source>
</evidence>
<proteinExistence type="predicted"/>
<dbReference type="EMBL" id="JAHZSS010000010">
    <property type="protein sequence ID" value="MBW8191324.1"/>
    <property type="molecule type" value="Genomic_DNA"/>
</dbReference>
<sequence>MANTDDADDFGSMQLTDSLESLTPAGLQAVLCEHVFGEHAQWGEAFKNGRNQLMLSAGPFEGHVVAMDGDWGEQEPSSAFAFSFTHEYSASPQLELLNELNRNNLQIKVYFDQSSNSLICEKYFILSAQTSVDSFISGLRGLLAKVVEINRTLSESSSSFSH</sequence>
<organism evidence="1 2">
    <name type="scientific">Neiella holothuriorum</name>
    <dbReference type="NCBI Taxonomy" id="2870530"/>
    <lineage>
        <taxon>Bacteria</taxon>
        <taxon>Pseudomonadati</taxon>
        <taxon>Pseudomonadota</taxon>
        <taxon>Gammaproteobacteria</taxon>
        <taxon>Alteromonadales</taxon>
        <taxon>Echinimonadaceae</taxon>
        <taxon>Neiella</taxon>
    </lineage>
</organism>
<evidence type="ECO:0000313" key="1">
    <source>
        <dbReference type="EMBL" id="MBW8191324.1"/>
    </source>
</evidence>
<comment type="caution">
    <text evidence="1">The sequence shown here is derived from an EMBL/GenBank/DDBJ whole genome shotgun (WGS) entry which is preliminary data.</text>
</comment>
<keyword evidence="2" id="KW-1185">Reference proteome</keyword>
<dbReference type="Proteomes" id="UP001166251">
    <property type="component" value="Unassembled WGS sequence"/>
</dbReference>
<reference evidence="1" key="1">
    <citation type="submission" date="2021-07" db="EMBL/GenBank/DDBJ databases">
        <title>Neiella marina sp. nov., isolated from the intestinal content of sea cucumber Apostichopus japonicus.</title>
        <authorList>
            <person name="Bai X."/>
        </authorList>
    </citation>
    <scope>NUCLEOTIDE SEQUENCE</scope>
    <source>
        <strain evidence="1">126</strain>
    </source>
</reference>
<accession>A0ABS7EGJ5</accession>